<dbReference type="Proteomes" id="UP000325081">
    <property type="component" value="Unassembled WGS sequence"/>
</dbReference>
<dbReference type="GO" id="GO:0071472">
    <property type="term" value="P:cellular response to salt stress"/>
    <property type="evidence" value="ECO:0007669"/>
    <property type="project" value="UniProtKB-ARBA"/>
</dbReference>
<keyword evidence="9" id="KW-1185">Reference proteome</keyword>
<dbReference type="InterPro" id="IPR008974">
    <property type="entry name" value="TRAF-like"/>
</dbReference>
<dbReference type="FunFam" id="3.30.710.10:FF:000136">
    <property type="entry name" value="BTB-POZ and math domain 1"/>
    <property type="match status" value="1"/>
</dbReference>
<evidence type="ECO:0000259" key="6">
    <source>
        <dbReference type="PROSITE" id="PS50097"/>
    </source>
</evidence>
<proteinExistence type="inferred from homology"/>
<dbReference type="Gene3D" id="2.60.200.20">
    <property type="match status" value="1"/>
</dbReference>
<evidence type="ECO:0000256" key="2">
    <source>
        <dbReference type="ARBA" id="ARBA00004906"/>
    </source>
</evidence>
<dbReference type="PROSITE" id="PS50097">
    <property type="entry name" value="BTB"/>
    <property type="match status" value="1"/>
</dbReference>
<evidence type="ECO:0000256" key="4">
    <source>
        <dbReference type="SAM" id="MobiDB-lite"/>
    </source>
</evidence>
<dbReference type="Gene3D" id="1.25.40.420">
    <property type="match status" value="1"/>
</dbReference>
<dbReference type="InterPro" id="IPR000253">
    <property type="entry name" value="FHA_dom"/>
</dbReference>
<feature type="domain" description="BTB" evidence="6">
    <location>
        <begin position="267"/>
        <end position="333"/>
    </location>
</feature>
<dbReference type="Pfam" id="PF00498">
    <property type="entry name" value="FHA"/>
    <property type="match status" value="1"/>
</dbReference>
<comment type="function">
    <text evidence="1">May act as a substrate-specific adapter of an E3 ubiquitin-protein ligase complex (CUL3-RBX1-BTB) which mediates the ubiquitination and subsequent proteasomal degradation of target proteins.</text>
</comment>
<organism evidence="8 9">
    <name type="scientific">Striga asiatica</name>
    <name type="common">Asiatic witchweed</name>
    <name type="synonym">Buchnera asiatica</name>
    <dbReference type="NCBI Taxonomy" id="4170"/>
    <lineage>
        <taxon>Eukaryota</taxon>
        <taxon>Viridiplantae</taxon>
        <taxon>Streptophyta</taxon>
        <taxon>Embryophyta</taxon>
        <taxon>Tracheophyta</taxon>
        <taxon>Spermatophyta</taxon>
        <taxon>Magnoliopsida</taxon>
        <taxon>eudicotyledons</taxon>
        <taxon>Gunneridae</taxon>
        <taxon>Pentapetalae</taxon>
        <taxon>asterids</taxon>
        <taxon>lamiids</taxon>
        <taxon>Lamiales</taxon>
        <taxon>Orobanchaceae</taxon>
        <taxon>Buchnereae</taxon>
        <taxon>Striga</taxon>
    </lineage>
</organism>
<dbReference type="InterPro" id="IPR045005">
    <property type="entry name" value="BPM1-6"/>
</dbReference>
<dbReference type="InterPro" id="IPR056423">
    <property type="entry name" value="BACK_BPM_SPOP"/>
</dbReference>
<dbReference type="SUPFAM" id="SSF49599">
    <property type="entry name" value="TRAF domain-like"/>
    <property type="match status" value="1"/>
</dbReference>
<evidence type="ECO:0000256" key="3">
    <source>
        <dbReference type="ARBA" id="ARBA00010846"/>
    </source>
</evidence>
<evidence type="ECO:0000256" key="1">
    <source>
        <dbReference type="ARBA" id="ARBA00002668"/>
    </source>
</evidence>
<feature type="domain" description="MATH" evidence="7">
    <location>
        <begin position="66"/>
        <end position="244"/>
    </location>
</feature>
<dbReference type="Gene3D" id="2.60.210.10">
    <property type="entry name" value="Apoptosis, Tumor Necrosis Factor Receptor Associated Protein 2, Chain A"/>
    <property type="match status" value="1"/>
</dbReference>
<evidence type="ECO:0000313" key="8">
    <source>
        <dbReference type="EMBL" id="GER55018.1"/>
    </source>
</evidence>
<comment type="pathway">
    <text evidence="2">Protein modification; protein ubiquitination.</text>
</comment>
<dbReference type="PANTHER" id="PTHR26379:SF229">
    <property type="entry name" value="BTB_POZ AND MATH DOMAIN-CONTAINING PROTEIN 5-RELATED"/>
    <property type="match status" value="1"/>
</dbReference>
<dbReference type="GO" id="GO:0016567">
    <property type="term" value="P:protein ubiquitination"/>
    <property type="evidence" value="ECO:0007669"/>
    <property type="project" value="InterPro"/>
</dbReference>
<dbReference type="InterPro" id="IPR011333">
    <property type="entry name" value="SKP1/BTB/POZ_sf"/>
</dbReference>
<feature type="compositionally biased region" description="Polar residues" evidence="4">
    <location>
        <begin position="1"/>
        <end position="31"/>
    </location>
</feature>
<dbReference type="CDD" id="cd14736">
    <property type="entry name" value="BACK_AtBPM-like"/>
    <property type="match status" value="1"/>
</dbReference>
<evidence type="ECO:0000259" key="5">
    <source>
        <dbReference type="PROSITE" id="PS50006"/>
    </source>
</evidence>
<sequence length="626" mass="69646">RLFSTNNSDDHNLNTPSQTIEPVNPNLTSPKSGKEEIREPPPRKNVGDAGENPEPELVVDLADELPFRDGDDKRGYSLAKGMGVGKHIASDDFTVGGYKWAIYFYPDGKNPEDNSTYVSVFIALASEGTDVRALFELTLVDQSGKEKHKVHSHFDRSLESGPYTLKYRGRFPVHSLMAVSCNECISTKILTAMLSPTSSTFKYVWTLSYNAEEPRWGYKRFYRRAMLETSDYLKDDCLKINCTVGVVVPDSNIGSDFGMLLENMEGSDVIFNVSGERFHAHKLVLSARSPIFQSEVFEESDYGKQEILVSDMEPKVFKAMLHFIYRDTLVKDELMASSSSSSPLVTDTLTAKLLAAADRYDLGRLRRMCESHLCKDISVNSVAHMLALADRFRAAELKAICLRFAAENLAAVMRSDGFEYLKENCPALQSELLKTVAGCDEDCNSSGGKLRSVWAQLSDGVSSYGKTNSFANGTFSSAKSVVLAHKNANFTGYNCLPRKSKYSLRQLRKFGAINGYESSSADGSVRWLLQPMGDGDSRHIGYKVEIPELCEIFSNVVTVGRDYEKADIVIPVPTVSALHARIQRTEENLLITDLNSTNGDTNLALFKVYKLEQEDQLSFELETSEP</sequence>
<dbReference type="Pfam" id="PF24570">
    <property type="entry name" value="BACK_BPM_SPOP"/>
    <property type="match status" value="1"/>
</dbReference>
<dbReference type="SMART" id="SM00061">
    <property type="entry name" value="MATH"/>
    <property type="match status" value="1"/>
</dbReference>
<dbReference type="SMART" id="SM00225">
    <property type="entry name" value="BTB"/>
    <property type="match status" value="1"/>
</dbReference>
<dbReference type="InterPro" id="IPR034090">
    <property type="entry name" value="BPM_C"/>
</dbReference>
<feature type="non-terminal residue" evidence="8">
    <location>
        <position position="1"/>
    </location>
</feature>
<dbReference type="Gene3D" id="3.30.710.10">
    <property type="entry name" value="Potassium Channel Kv1.1, Chain A"/>
    <property type="match status" value="1"/>
</dbReference>
<protein>
    <submittedName>
        <fullName evidence="8">BTB-POZ and MATH domain protein</fullName>
    </submittedName>
</protein>
<comment type="similarity">
    <text evidence="3">Belongs to the Tdpoz family.</text>
</comment>
<evidence type="ECO:0000259" key="7">
    <source>
        <dbReference type="PROSITE" id="PS50144"/>
    </source>
</evidence>
<dbReference type="CDD" id="cd00060">
    <property type="entry name" value="FHA"/>
    <property type="match status" value="1"/>
</dbReference>
<dbReference type="InterPro" id="IPR002083">
    <property type="entry name" value="MATH/TRAF_dom"/>
</dbReference>
<gene>
    <name evidence="8" type="ORF">STAS_32655</name>
</gene>
<dbReference type="Pfam" id="PF22486">
    <property type="entry name" value="MATH_2"/>
    <property type="match status" value="1"/>
</dbReference>
<accession>A0A5A7RC92</accession>
<name>A0A5A7RC92_STRAF</name>
<comment type="caution">
    <text evidence="8">The sequence shown here is derived from an EMBL/GenBank/DDBJ whole genome shotgun (WGS) entry which is preliminary data.</text>
</comment>
<dbReference type="PROSITE" id="PS50144">
    <property type="entry name" value="MATH"/>
    <property type="match status" value="1"/>
</dbReference>
<dbReference type="Pfam" id="PF00651">
    <property type="entry name" value="BTB"/>
    <property type="match status" value="1"/>
</dbReference>
<dbReference type="AlphaFoldDB" id="A0A5A7RC92"/>
<feature type="compositionally biased region" description="Basic and acidic residues" evidence="4">
    <location>
        <begin position="32"/>
        <end position="46"/>
    </location>
</feature>
<dbReference type="OrthoDB" id="6359816at2759"/>
<dbReference type="SUPFAM" id="SSF54695">
    <property type="entry name" value="POZ domain"/>
    <property type="match status" value="1"/>
</dbReference>
<dbReference type="CDD" id="cd00121">
    <property type="entry name" value="MATH"/>
    <property type="match status" value="1"/>
</dbReference>
<reference evidence="9" key="1">
    <citation type="journal article" date="2019" name="Curr. Biol.">
        <title>Genome Sequence of Striga asiatica Provides Insight into the Evolution of Plant Parasitism.</title>
        <authorList>
            <person name="Yoshida S."/>
            <person name="Kim S."/>
            <person name="Wafula E.K."/>
            <person name="Tanskanen J."/>
            <person name="Kim Y.M."/>
            <person name="Honaas L."/>
            <person name="Yang Z."/>
            <person name="Spallek T."/>
            <person name="Conn C.E."/>
            <person name="Ichihashi Y."/>
            <person name="Cheong K."/>
            <person name="Cui S."/>
            <person name="Der J.P."/>
            <person name="Gundlach H."/>
            <person name="Jiao Y."/>
            <person name="Hori C."/>
            <person name="Ishida J.K."/>
            <person name="Kasahara H."/>
            <person name="Kiba T."/>
            <person name="Kim M.S."/>
            <person name="Koo N."/>
            <person name="Laohavisit A."/>
            <person name="Lee Y.H."/>
            <person name="Lumba S."/>
            <person name="McCourt P."/>
            <person name="Mortimer J.C."/>
            <person name="Mutuku J.M."/>
            <person name="Nomura T."/>
            <person name="Sasaki-Sekimoto Y."/>
            <person name="Seto Y."/>
            <person name="Wang Y."/>
            <person name="Wakatake T."/>
            <person name="Sakakibara H."/>
            <person name="Demura T."/>
            <person name="Yamaguchi S."/>
            <person name="Yoneyama K."/>
            <person name="Manabe R.I."/>
            <person name="Nelson D.C."/>
            <person name="Schulman A.H."/>
            <person name="Timko M.P."/>
            <person name="dePamphilis C.W."/>
            <person name="Choi D."/>
            <person name="Shirasu K."/>
        </authorList>
    </citation>
    <scope>NUCLEOTIDE SEQUENCE [LARGE SCALE GENOMIC DNA]</scope>
    <source>
        <strain evidence="9">cv. UVA1</strain>
    </source>
</reference>
<feature type="domain" description="FHA" evidence="5">
    <location>
        <begin position="557"/>
        <end position="599"/>
    </location>
</feature>
<dbReference type="EMBL" id="BKCP01011625">
    <property type="protein sequence ID" value="GER55018.1"/>
    <property type="molecule type" value="Genomic_DNA"/>
</dbReference>
<evidence type="ECO:0000313" key="9">
    <source>
        <dbReference type="Proteomes" id="UP000325081"/>
    </source>
</evidence>
<feature type="region of interest" description="Disordered" evidence="4">
    <location>
        <begin position="1"/>
        <end position="54"/>
    </location>
</feature>
<dbReference type="InterPro" id="IPR000210">
    <property type="entry name" value="BTB/POZ_dom"/>
</dbReference>
<dbReference type="CDD" id="cd18280">
    <property type="entry name" value="BTB_POZ_BPM_plant"/>
    <property type="match status" value="1"/>
</dbReference>
<dbReference type="PROSITE" id="PS50006">
    <property type="entry name" value="FHA_DOMAIN"/>
    <property type="match status" value="1"/>
</dbReference>
<dbReference type="PANTHER" id="PTHR26379">
    <property type="entry name" value="BTB/POZ AND MATH DOMAIN-CONTAINING PROTEIN 1"/>
    <property type="match status" value="1"/>
</dbReference>
<dbReference type="InterPro" id="IPR008984">
    <property type="entry name" value="SMAD_FHA_dom_sf"/>
</dbReference>
<dbReference type="SUPFAM" id="SSF49879">
    <property type="entry name" value="SMAD/FHA domain"/>
    <property type="match status" value="1"/>
</dbReference>